<dbReference type="EMBL" id="NMQT01000073">
    <property type="protein sequence ID" value="OXM53751.1"/>
    <property type="molecule type" value="Genomic_DNA"/>
</dbReference>
<dbReference type="AlphaFoldDB" id="A0A229S4S1"/>
<protein>
    <submittedName>
        <fullName evidence="1">Uncharacterized protein</fullName>
    </submittedName>
</protein>
<accession>A0A229S4S1</accession>
<proteinExistence type="predicted"/>
<sequence>MCSRALDTLTDESGVGYVHPAHVNADHDPAPVEAPDGWRGQCDFCLADNPVAVLPANDFRVPHASTHHSRGDWAACGMCAILIETGRWERLVKRAVRKTADVHRVPVNVAMVVITTGLYEALRENICGPLRRLDEKAGTDG</sequence>
<gene>
    <name evidence="1" type="ORF">CFP71_21300</name>
</gene>
<dbReference type="Proteomes" id="UP000215223">
    <property type="component" value="Unassembled WGS sequence"/>
</dbReference>
<comment type="caution">
    <text evidence="1">The sequence shown here is derived from an EMBL/GenBank/DDBJ whole genome shotgun (WGS) entry which is preliminary data.</text>
</comment>
<evidence type="ECO:0000313" key="2">
    <source>
        <dbReference type="Proteomes" id="UP000215223"/>
    </source>
</evidence>
<evidence type="ECO:0000313" key="1">
    <source>
        <dbReference type="EMBL" id="OXM53751.1"/>
    </source>
</evidence>
<name>A0A229S4S1_9PSEU</name>
<keyword evidence="2" id="KW-1185">Reference proteome</keyword>
<reference evidence="1 2" key="1">
    <citation type="submission" date="2017-07" db="EMBL/GenBank/DDBJ databases">
        <title>Amycolatopsis thailandensis Genome sequencing and assembly.</title>
        <authorList>
            <person name="Kaur N."/>
            <person name="Mayilraj S."/>
        </authorList>
    </citation>
    <scope>NUCLEOTIDE SEQUENCE [LARGE SCALE GENOMIC DNA]</scope>
    <source>
        <strain evidence="1 2">JCM 16380</strain>
    </source>
</reference>
<organism evidence="1 2">
    <name type="scientific">Amycolatopsis thailandensis</name>
    <dbReference type="NCBI Taxonomy" id="589330"/>
    <lineage>
        <taxon>Bacteria</taxon>
        <taxon>Bacillati</taxon>
        <taxon>Actinomycetota</taxon>
        <taxon>Actinomycetes</taxon>
        <taxon>Pseudonocardiales</taxon>
        <taxon>Pseudonocardiaceae</taxon>
        <taxon>Amycolatopsis</taxon>
    </lineage>
</organism>